<dbReference type="RefSeq" id="WP_381744422.1">
    <property type="nucleotide sequence ID" value="NZ_JBHSDP010000029.1"/>
</dbReference>
<sequence>MTDESAPGPTPLEALDGPGPLARRLNQVHTRLWYEAVHQDVTGPQFTVLSLLDAHGDMDQGTLGARAHLDKSTAAPLLRRLRQRGLVDIAQDADDRRRKVVRLTEEGRALAVALAPRVTAVSERILAPFTPKEREQFLALLRRAVERSPDQDGDA</sequence>
<proteinExistence type="predicted"/>
<gene>
    <name evidence="3" type="ORF">ACFPC0_35955</name>
</gene>
<dbReference type="InterPro" id="IPR000835">
    <property type="entry name" value="HTH_MarR-typ"/>
</dbReference>
<dbReference type="InterPro" id="IPR036390">
    <property type="entry name" value="WH_DNA-bd_sf"/>
</dbReference>
<evidence type="ECO:0000313" key="4">
    <source>
        <dbReference type="Proteomes" id="UP001595824"/>
    </source>
</evidence>
<organism evidence="3 4">
    <name type="scientific">Streptomyces andamanensis</name>
    <dbReference type="NCBI Taxonomy" id="1565035"/>
    <lineage>
        <taxon>Bacteria</taxon>
        <taxon>Bacillati</taxon>
        <taxon>Actinomycetota</taxon>
        <taxon>Actinomycetes</taxon>
        <taxon>Kitasatosporales</taxon>
        <taxon>Streptomycetaceae</taxon>
        <taxon>Streptomyces</taxon>
    </lineage>
</organism>
<dbReference type="SUPFAM" id="SSF46785">
    <property type="entry name" value="Winged helix' DNA-binding domain"/>
    <property type="match status" value="1"/>
</dbReference>
<dbReference type="PROSITE" id="PS50995">
    <property type="entry name" value="HTH_MARR_2"/>
    <property type="match status" value="1"/>
</dbReference>
<dbReference type="InterPro" id="IPR036388">
    <property type="entry name" value="WH-like_DNA-bd_sf"/>
</dbReference>
<dbReference type="PANTHER" id="PTHR33164:SF95">
    <property type="entry name" value="TRANSCRIPTIONAL REGULATOR"/>
    <property type="match status" value="1"/>
</dbReference>
<keyword evidence="4" id="KW-1185">Reference proteome</keyword>
<name>A0ABV8TRJ2_9ACTN</name>
<evidence type="ECO:0000256" key="1">
    <source>
        <dbReference type="SAM" id="MobiDB-lite"/>
    </source>
</evidence>
<accession>A0ABV8TRJ2</accession>
<evidence type="ECO:0000259" key="2">
    <source>
        <dbReference type="PROSITE" id="PS50995"/>
    </source>
</evidence>
<reference evidence="4" key="1">
    <citation type="journal article" date="2019" name="Int. J. Syst. Evol. Microbiol.">
        <title>The Global Catalogue of Microorganisms (GCM) 10K type strain sequencing project: providing services to taxonomists for standard genome sequencing and annotation.</title>
        <authorList>
            <consortium name="The Broad Institute Genomics Platform"/>
            <consortium name="The Broad Institute Genome Sequencing Center for Infectious Disease"/>
            <person name="Wu L."/>
            <person name="Ma J."/>
        </authorList>
    </citation>
    <scope>NUCLEOTIDE SEQUENCE [LARGE SCALE GENOMIC DNA]</scope>
    <source>
        <strain evidence="4">PCU 347</strain>
    </source>
</reference>
<dbReference type="EMBL" id="JBHSDP010000029">
    <property type="protein sequence ID" value="MFC4333063.1"/>
    <property type="molecule type" value="Genomic_DNA"/>
</dbReference>
<dbReference type="PANTHER" id="PTHR33164">
    <property type="entry name" value="TRANSCRIPTIONAL REGULATOR, MARR FAMILY"/>
    <property type="match status" value="1"/>
</dbReference>
<protein>
    <submittedName>
        <fullName evidence="3">MarR family winged helix-turn-helix transcriptional regulator</fullName>
    </submittedName>
</protein>
<dbReference type="Gene3D" id="1.10.10.10">
    <property type="entry name" value="Winged helix-like DNA-binding domain superfamily/Winged helix DNA-binding domain"/>
    <property type="match status" value="1"/>
</dbReference>
<dbReference type="InterPro" id="IPR039422">
    <property type="entry name" value="MarR/SlyA-like"/>
</dbReference>
<feature type="region of interest" description="Disordered" evidence="1">
    <location>
        <begin position="1"/>
        <end position="20"/>
    </location>
</feature>
<feature type="domain" description="HTH marR-type" evidence="2">
    <location>
        <begin position="1"/>
        <end position="146"/>
    </location>
</feature>
<comment type="caution">
    <text evidence="3">The sequence shown here is derived from an EMBL/GenBank/DDBJ whole genome shotgun (WGS) entry which is preliminary data.</text>
</comment>
<dbReference type="PRINTS" id="PR00598">
    <property type="entry name" value="HTHMARR"/>
</dbReference>
<dbReference type="Proteomes" id="UP001595824">
    <property type="component" value="Unassembled WGS sequence"/>
</dbReference>
<dbReference type="Pfam" id="PF01047">
    <property type="entry name" value="MarR"/>
    <property type="match status" value="1"/>
</dbReference>
<dbReference type="SMART" id="SM00347">
    <property type="entry name" value="HTH_MARR"/>
    <property type="match status" value="1"/>
</dbReference>
<evidence type="ECO:0000313" key="3">
    <source>
        <dbReference type="EMBL" id="MFC4333063.1"/>
    </source>
</evidence>